<keyword evidence="3 6" id="KW-0812">Transmembrane</keyword>
<evidence type="ECO:0000256" key="5">
    <source>
        <dbReference type="ARBA" id="ARBA00023136"/>
    </source>
</evidence>
<feature type="transmembrane region" description="Helical" evidence="6">
    <location>
        <begin position="181"/>
        <end position="202"/>
    </location>
</feature>
<feature type="transmembrane region" description="Helical" evidence="6">
    <location>
        <begin position="357"/>
        <end position="378"/>
    </location>
</feature>
<evidence type="ECO:0000256" key="1">
    <source>
        <dbReference type="ARBA" id="ARBA00004651"/>
    </source>
</evidence>
<comment type="subcellular location">
    <subcellularLocation>
        <location evidence="1">Cell membrane</location>
        <topology evidence="1">Multi-pass membrane protein</topology>
    </subcellularLocation>
</comment>
<feature type="transmembrane region" description="Helical" evidence="6">
    <location>
        <begin position="450"/>
        <end position="468"/>
    </location>
</feature>
<feature type="transmembrane region" description="Helical" evidence="6">
    <location>
        <begin position="277"/>
        <end position="296"/>
    </location>
</feature>
<evidence type="ECO:0000256" key="3">
    <source>
        <dbReference type="ARBA" id="ARBA00022692"/>
    </source>
</evidence>
<dbReference type="PANTHER" id="PTHR30250:SF21">
    <property type="entry name" value="LIPID II FLIPPASE MURJ"/>
    <property type="match status" value="1"/>
</dbReference>
<feature type="transmembrane region" description="Helical" evidence="6">
    <location>
        <begin position="411"/>
        <end position="429"/>
    </location>
</feature>
<feature type="transmembrane region" description="Helical" evidence="6">
    <location>
        <begin position="49"/>
        <end position="68"/>
    </location>
</feature>
<dbReference type="PANTHER" id="PTHR30250">
    <property type="entry name" value="PST FAMILY PREDICTED COLANIC ACID TRANSPORTER"/>
    <property type="match status" value="1"/>
</dbReference>
<dbReference type="EMBL" id="JAGGLM010000026">
    <property type="protein sequence ID" value="MBP2033934.1"/>
    <property type="molecule type" value="Genomic_DNA"/>
</dbReference>
<dbReference type="InterPro" id="IPR050833">
    <property type="entry name" value="Poly_Biosynth_Transport"/>
</dbReference>
<dbReference type="RefSeq" id="WP_209703178.1">
    <property type="nucleotide sequence ID" value="NZ_JAGGLM010000026.1"/>
</dbReference>
<feature type="transmembrane region" description="Helical" evidence="6">
    <location>
        <begin position="119"/>
        <end position="139"/>
    </location>
</feature>
<gene>
    <name evidence="7" type="ORF">J2Z42_002647</name>
</gene>
<protein>
    <submittedName>
        <fullName evidence="7">Stage V sporulation protein B</fullName>
    </submittedName>
</protein>
<feature type="transmembrane region" description="Helical" evidence="6">
    <location>
        <begin position="474"/>
        <end position="499"/>
    </location>
</feature>
<evidence type="ECO:0000256" key="2">
    <source>
        <dbReference type="ARBA" id="ARBA00022475"/>
    </source>
</evidence>
<feature type="transmembrane region" description="Helical" evidence="6">
    <location>
        <begin position="385"/>
        <end position="405"/>
    </location>
</feature>
<feature type="transmembrane region" description="Helical" evidence="6">
    <location>
        <begin position="151"/>
        <end position="175"/>
    </location>
</feature>
<reference evidence="7 8" key="1">
    <citation type="submission" date="2021-03" db="EMBL/GenBank/DDBJ databases">
        <title>Genomic Encyclopedia of Type Strains, Phase IV (KMG-IV): sequencing the most valuable type-strain genomes for metagenomic binning, comparative biology and taxonomic classification.</title>
        <authorList>
            <person name="Goeker M."/>
        </authorList>
    </citation>
    <scope>NUCLEOTIDE SEQUENCE [LARGE SCALE GENOMIC DNA]</scope>
    <source>
        <strain evidence="7 8">DSM 28783</strain>
    </source>
</reference>
<evidence type="ECO:0000256" key="4">
    <source>
        <dbReference type="ARBA" id="ARBA00022989"/>
    </source>
</evidence>
<feature type="transmembrane region" description="Helical" evidence="6">
    <location>
        <begin position="88"/>
        <end position="107"/>
    </location>
</feature>
<keyword evidence="8" id="KW-1185">Reference proteome</keyword>
<dbReference type="CDD" id="cd13124">
    <property type="entry name" value="MATE_SpoVB_like"/>
    <property type="match status" value="1"/>
</dbReference>
<proteinExistence type="predicted"/>
<comment type="caution">
    <text evidence="7">The sequence shown here is derived from an EMBL/GenBank/DDBJ whole genome shotgun (WGS) entry which is preliminary data.</text>
</comment>
<dbReference type="InterPro" id="IPR024923">
    <property type="entry name" value="PG_synth_SpoVB"/>
</dbReference>
<keyword evidence="5 6" id="KW-0472">Membrane</keyword>
<dbReference type="Proteomes" id="UP001519307">
    <property type="component" value="Unassembled WGS sequence"/>
</dbReference>
<dbReference type="InterPro" id="IPR002797">
    <property type="entry name" value="Polysacc_synth"/>
</dbReference>
<feature type="transmembrane region" description="Helical" evidence="6">
    <location>
        <begin position="317"/>
        <end position="337"/>
    </location>
</feature>
<sequence>MIKQSLMKGTFILGAAGMICKFLGLFFRWPLQMLIGDEGVGYYQMSFPLYMFFIAAASGIPVAVSKMVSESYATGDYIKVIQILKKSILLMFILGTGFTALILAFSKPIIKFLKWGDKSYYSLIAIAFAPMFISIMSAFRGFFQGLQNMNYTAISQVIEQIGRVIVGVGLAYLFLPKGIEYSAGGAALGAAAGGLFGGIYLIKKYFSIRKEINVYNPPDNEDVLSTLLYIAIPVSIGSAVSSIMSLIDSAIVPQKLLQAGFTYKQATILYGQLTGKAFILINVPLTLSAALCASLVPIIAEYNVMHNRHEVINKVDLAFKLSFVIALPCMLGLYTLAHPVLELIFPGQSAGFNILQYSSISIPFIIITQTTTAILQGSGCYIKPVLNLAVGCIIKIVITLCLVPIPYINIYGAIIGSTLAYLAAAFLNIKLLKRKLDININYFQTLIKPAFTSILMIISVVIIYINVYNYTMSGRIACFFAILLGIVIYAVLLIVFRIFKYSYIKNRFFKK</sequence>
<feature type="transmembrane region" description="Helical" evidence="6">
    <location>
        <begin position="12"/>
        <end position="29"/>
    </location>
</feature>
<evidence type="ECO:0000313" key="8">
    <source>
        <dbReference type="Proteomes" id="UP001519307"/>
    </source>
</evidence>
<organism evidence="7 8">
    <name type="scientific">Clostridium algifaecis</name>
    <dbReference type="NCBI Taxonomy" id="1472040"/>
    <lineage>
        <taxon>Bacteria</taxon>
        <taxon>Bacillati</taxon>
        <taxon>Bacillota</taxon>
        <taxon>Clostridia</taxon>
        <taxon>Eubacteriales</taxon>
        <taxon>Clostridiaceae</taxon>
        <taxon>Clostridium</taxon>
    </lineage>
</organism>
<evidence type="ECO:0000313" key="7">
    <source>
        <dbReference type="EMBL" id="MBP2033934.1"/>
    </source>
</evidence>
<keyword evidence="2" id="KW-1003">Cell membrane</keyword>
<keyword evidence="4 6" id="KW-1133">Transmembrane helix</keyword>
<name>A0ABS4KV67_9CLOT</name>
<dbReference type="PIRSF" id="PIRSF038958">
    <property type="entry name" value="PG_synth_SpoVB"/>
    <property type="match status" value="1"/>
</dbReference>
<feature type="transmembrane region" description="Helical" evidence="6">
    <location>
        <begin position="223"/>
        <end position="247"/>
    </location>
</feature>
<evidence type="ECO:0000256" key="6">
    <source>
        <dbReference type="SAM" id="Phobius"/>
    </source>
</evidence>
<dbReference type="Pfam" id="PF01943">
    <property type="entry name" value="Polysacc_synt"/>
    <property type="match status" value="1"/>
</dbReference>
<accession>A0ABS4KV67</accession>